<evidence type="ECO:0000313" key="3">
    <source>
        <dbReference type="Proteomes" id="UP000472260"/>
    </source>
</evidence>
<dbReference type="Ensembl" id="ENSSANT00000020276.1">
    <property type="protein sequence ID" value="ENSSANP00000018999.1"/>
    <property type="gene ID" value="ENSSANG00000009964.1"/>
</dbReference>
<dbReference type="GO" id="GO:0060538">
    <property type="term" value="P:skeletal muscle organ development"/>
    <property type="evidence" value="ECO:0007669"/>
    <property type="project" value="InterPro"/>
</dbReference>
<dbReference type="Proteomes" id="UP000472260">
    <property type="component" value="Unassembled WGS sequence"/>
</dbReference>
<proteinExistence type="predicted"/>
<dbReference type="InterPro" id="IPR039014">
    <property type="entry name" value="Myomixer"/>
</dbReference>
<dbReference type="Pfam" id="PF21950">
    <property type="entry name" value="MINION"/>
    <property type="match status" value="1"/>
</dbReference>
<feature type="region of interest" description="Disordered" evidence="1">
    <location>
        <begin position="61"/>
        <end position="107"/>
    </location>
</feature>
<reference evidence="2" key="2">
    <citation type="submission" date="2025-09" db="UniProtKB">
        <authorList>
            <consortium name="Ensembl"/>
        </authorList>
    </citation>
    <scope>IDENTIFICATION</scope>
</reference>
<feature type="compositionally biased region" description="Basic and acidic residues" evidence="1">
    <location>
        <begin position="81"/>
        <end position="98"/>
    </location>
</feature>
<name>A0A671LIJ3_9TELE</name>
<protein>
    <submittedName>
        <fullName evidence="2">Uncharacterized protein</fullName>
    </submittedName>
</protein>
<accession>A0A671LIJ3</accession>
<dbReference type="GO" id="GO:0007520">
    <property type="term" value="P:myoblast fusion"/>
    <property type="evidence" value="ECO:0007669"/>
    <property type="project" value="InterPro"/>
</dbReference>
<dbReference type="AlphaFoldDB" id="A0A671LIJ3"/>
<dbReference type="CDD" id="cd20278">
    <property type="entry name" value="Minion"/>
    <property type="match status" value="1"/>
</dbReference>
<organism evidence="2 3">
    <name type="scientific">Sinocyclocheilus anshuiensis</name>
    <dbReference type="NCBI Taxonomy" id="1608454"/>
    <lineage>
        <taxon>Eukaryota</taxon>
        <taxon>Metazoa</taxon>
        <taxon>Chordata</taxon>
        <taxon>Craniata</taxon>
        <taxon>Vertebrata</taxon>
        <taxon>Euteleostomi</taxon>
        <taxon>Actinopterygii</taxon>
        <taxon>Neopterygii</taxon>
        <taxon>Teleostei</taxon>
        <taxon>Ostariophysi</taxon>
        <taxon>Cypriniformes</taxon>
        <taxon>Cyprinidae</taxon>
        <taxon>Cyprininae</taxon>
        <taxon>Sinocyclocheilus</taxon>
    </lineage>
</organism>
<feature type="compositionally biased region" description="Polar residues" evidence="1">
    <location>
        <begin position="66"/>
        <end position="80"/>
    </location>
</feature>
<evidence type="ECO:0000313" key="2">
    <source>
        <dbReference type="Ensembl" id="ENSSANP00000018999.1"/>
    </source>
</evidence>
<evidence type="ECO:0000256" key="1">
    <source>
        <dbReference type="SAM" id="MobiDB-lite"/>
    </source>
</evidence>
<reference evidence="2" key="1">
    <citation type="submission" date="2025-08" db="UniProtKB">
        <authorList>
            <consortium name="Ensembl"/>
        </authorList>
    </citation>
    <scope>IDENTIFICATION</scope>
</reference>
<sequence>LPLLLLPSLSLSPLLRRSLTAAAGHLGTVLRHVWERISSQESKEAILGCVLCILNMHKKAPERTGVSLSRPRQTLQTRGEASTRRDVRRPPEPKHSLPTERCVQIHP</sequence>
<keyword evidence="3" id="KW-1185">Reference proteome</keyword>